<evidence type="ECO:0000313" key="2">
    <source>
        <dbReference type="EMBL" id="QTD51557.1"/>
    </source>
</evidence>
<sequence length="225" mass="23384">MKHGGLSTRNLLFLLVSVTALLHAQTGIVGDAPIALEAGPLDCRASCPTVDVFVDITGLEGTGGQAGLNAFVLAFTVSRPGVYAWTAPGSDPDLNWSFVSTRRDLVGANDRLVLVGAVGDEAAPNQRYQVARLILCGNPGSVTLTFDPASSSLGSRVVGGDGPGPIGFQAPQPFTIDLTPGLALDFLMGVDAWLSDTDTFDLTEPLGKVDVLDLVKLVNCGQFNS</sequence>
<dbReference type="KEGG" id="scor:J3U87_03730"/>
<dbReference type="RefSeq" id="WP_237381685.1">
    <property type="nucleotide sequence ID" value="NZ_CP071793.1"/>
</dbReference>
<keyword evidence="3" id="KW-1185">Reference proteome</keyword>
<protein>
    <submittedName>
        <fullName evidence="2">Uncharacterized protein</fullName>
    </submittedName>
</protein>
<name>A0A8A4TQ54_SULCO</name>
<dbReference type="Proteomes" id="UP000663929">
    <property type="component" value="Chromosome"/>
</dbReference>
<gene>
    <name evidence="2" type="ORF">J3U87_03730</name>
</gene>
<feature type="chain" id="PRO_5035248516" evidence="1">
    <location>
        <begin position="25"/>
        <end position="225"/>
    </location>
</feature>
<dbReference type="AlphaFoldDB" id="A0A8A4TQ54"/>
<evidence type="ECO:0000256" key="1">
    <source>
        <dbReference type="SAM" id="SignalP"/>
    </source>
</evidence>
<evidence type="ECO:0000313" key="3">
    <source>
        <dbReference type="Proteomes" id="UP000663929"/>
    </source>
</evidence>
<accession>A0A8A4TQ54</accession>
<reference evidence="2" key="1">
    <citation type="submission" date="2021-03" db="EMBL/GenBank/DDBJ databases">
        <title>Acanthopleuribacteraceae sp. M133.</title>
        <authorList>
            <person name="Wang G."/>
        </authorList>
    </citation>
    <scope>NUCLEOTIDE SEQUENCE</scope>
    <source>
        <strain evidence="2">M133</strain>
    </source>
</reference>
<keyword evidence="1" id="KW-0732">Signal</keyword>
<organism evidence="2 3">
    <name type="scientific">Sulfidibacter corallicola</name>
    <dbReference type="NCBI Taxonomy" id="2818388"/>
    <lineage>
        <taxon>Bacteria</taxon>
        <taxon>Pseudomonadati</taxon>
        <taxon>Acidobacteriota</taxon>
        <taxon>Holophagae</taxon>
        <taxon>Acanthopleuribacterales</taxon>
        <taxon>Acanthopleuribacteraceae</taxon>
        <taxon>Sulfidibacter</taxon>
    </lineage>
</organism>
<dbReference type="EMBL" id="CP071793">
    <property type="protein sequence ID" value="QTD51557.1"/>
    <property type="molecule type" value="Genomic_DNA"/>
</dbReference>
<proteinExistence type="predicted"/>
<feature type="signal peptide" evidence="1">
    <location>
        <begin position="1"/>
        <end position="24"/>
    </location>
</feature>